<dbReference type="EMBL" id="AFBI03000024">
    <property type="protein sequence ID" value="EJW04074.1"/>
    <property type="molecule type" value="Genomic_DNA"/>
</dbReference>
<reference evidence="1 2" key="1">
    <citation type="submission" date="2011-08" db="EMBL/GenBank/DDBJ databases">
        <authorList>
            <person name="Liu Z.J."/>
            <person name="Shi F.L."/>
            <person name="Lu J.Q."/>
            <person name="Li M."/>
            <person name="Wang Z.L."/>
        </authorList>
    </citation>
    <scope>NUCLEOTIDE SEQUENCE [LARGE SCALE GENOMIC DNA]</scope>
    <source>
        <strain evidence="1 2">USNM 41457</strain>
    </source>
</reference>
<sequence length="141" mass="16707">MIMKSLKNTFYSSLNKYEYCENSVSIYIQSIHNGDSNEKESCERSLTDMIEEFSLSGNTIKNFSGKVCDSDQWIISLSIYEKKWSDKKLMAFSTIQMVKDAKIWYEAMVEDELHTFSEFKKEFNEKYFTKKELMIILNFID</sequence>
<dbReference type="VEuPathDB" id="MicrosporidiaDB:EDEG_01650"/>
<dbReference type="Proteomes" id="UP000003163">
    <property type="component" value="Unassembled WGS sequence"/>
</dbReference>
<organism evidence="1 2">
    <name type="scientific">Edhazardia aedis (strain USNM 41457)</name>
    <name type="common">Microsporidian parasite</name>
    <dbReference type="NCBI Taxonomy" id="1003232"/>
    <lineage>
        <taxon>Eukaryota</taxon>
        <taxon>Fungi</taxon>
        <taxon>Fungi incertae sedis</taxon>
        <taxon>Microsporidia</taxon>
        <taxon>Edhazardia</taxon>
    </lineage>
</organism>
<reference evidence="2" key="2">
    <citation type="submission" date="2015-07" db="EMBL/GenBank/DDBJ databases">
        <title>Contrasting host-pathogen interactions and genome evolution in two generalist and specialist microsporidian pathogens of mosquitoes.</title>
        <authorList>
            <consortium name="The Broad Institute Genomics Platform"/>
            <consortium name="The Broad Institute Genome Sequencing Center for Infectious Disease"/>
            <person name="Cuomo C.A."/>
            <person name="Sanscrainte N.D."/>
            <person name="Goldberg J.M."/>
            <person name="Heiman D."/>
            <person name="Young S."/>
            <person name="Zeng Q."/>
            <person name="Becnel J.J."/>
            <person name="Birren B.W."/>
        </authorList>
    </citation>
    <scope>NUCLEOTIDE SEQUENCE [LARGE SCALE GENOMIC DNA]</scope>
    <source>
        <strain evidence="2">USNM 41457</strain>
    </source>
</reference>
<name>J9D9C0_EDHAE</name>
<proteinExistence type="predicted"/>
<keyword evidence="2" id="KW-1185">Reference proteome</keyword>
<gene>
    <name evidence="1" type="ORF">EDEG_01650</name>
</gene>
<dbReference type="AlphaFoldDB" id="J9D9C0"/>
<evidence type="ECO:0000313" key="2">
    <source>
        <dbReference type="Proteomes" id="UP000003163"/>
    </source>
</evidence>
<protein>
    <submittedName>
        <fullName evidence="1">Uncharacterized protein</fullName>
    </submittedName>
</protein>
<dbReference type="HOGENOM" id="CLU_1825248_0_0_1"/>
<accession>J9D9C0</accession>
<comment type="caution">
    <text evidence="1">The sequence shown here is derived from an EMBL/GenBank/DDBJ whole genome shotgun (WGS) entry which is preliminary data.</text>
</comment>
<dbReference type="InParanoid" id="J9D9C0"/>
<evidence type="ECO:0000313" key="1">
    <source>
        <dbReference type="EMBL" id="EJW04074.1"/>
    </source>
</evidence>